<evidence type="ECO:0000313" key="4">
    <source>
        <dbReference type="Proteomes" id="UP000249070"/>
    </source>
</evidence>
<reference evidence="2 4" key="2">
    <citation type="submission" date="2018-05" db="EMBL/GenBank/DDBJ databases">
        <title>Vancomycin-resistant Enterococcus faecium strain from Chelyabinsk, Russia.</title>
        <authorList>
            <person name="Gostev V."/>
            <person name="Goncharov A."/>
            <person name="Kolodzhieva V."/>
            <person name="Suvorov A."/>
            <person name="Sidorenko S."/>
            <person name="Zueva L."/>
        </authorList>
    </citation>
    <scope>NUCLEOTIDE SEQUENCE [LARGE SCALE GENOMIC DNA]</scope>
    <source>
        <strain evidence="2 4">20</strain>
    </source>
</reference>
<evidence type="ECO:0000313" key="2">
    <source>
        <dbReference type="EMBL" id="PZM55409.1"/>
    </source>
</evidence>
<proteinExistence type="predicted"/>
<name>A0A1M2WJN1_ENTFC</name>
<dbReference type="Proteomes" id="UP000249070">
    <property type="component" value="Unassembled WGS sequence"/>
</dbReference>
<sequence>MNGVVTKALSQLLFLNKRCARDSLSAIRHDFVKYGKRFFKIASYRSRLNISVTTSPLNGV</sequence>
<protein>
    <submittedName>
        <fullName evidence="1">Uncharacterized protein</fullName>
    </submittedName>
</protein>
<evidence type="ECO:0000313" key="1">
    <source>
        <dbReference type="EMBL" id="OOL83231.1"/>
    </source>
</evidence>
<organism evidence="1 3">
    <name type="scientific">Enterococcus faecium</name>
    <name type="common">Streptococcus faecium</name>
    <dbReference type="NCBI Taxonomy" id="1352"/>
    <lineage>
        <taxon>Bacteria</taxon>
        <taxon>Bacillati</taxon>
        <taxon>Bacillota</taxon>
        <taxon>Bacilli</taxon>
        <taxon>Lactobacillales</taxon>
        <taxon>Enterococcaceae</taxon>
        <taxon>Enterococcus</taxon>
    </lineage>
</organism>
<evidence type="ECO:0000313" key="3">
    <source>
        <dbReference type="Proteomes" id="UP000191171"/>
    </source>
</evidence>
<accession>A0A1M2WJN1</accession>
<comment type="caution">
    <text evidence="1">The sequence shown here is derived from an EMBL/GenBank/DDBJ whole genome shotgun (WGS) entry which is preliminary data.</text>
</comment>
<dbReference type="EMBL" id="MVGJ01000021">
    <property type="protein sequence ID" value="OOL83231.1"/>
    <property type="molecule type" value="Genomic_DNA"/>
</dbReference>
<dbReference type="EMBL" id="QHGU01000044">
    <property type="protein sequence ID" value="PZM55409.1"/>
    <property type="molecule type" value="Genomic_DNA"/>
</dbReference>
<dbReference type="Proteomes" id="UP000191171">
    <property type="component" value="Unassembled WGS sequence"/>
</dbReference>
<reference evidence="1 3" key="1">
    <citation type="submission" date="2017-02" db="EMBL/GenBank/DDBJ databases">
        <title>Clonality and virulence of isolates of VRE in Hematopoietic Stem Cell Transplanted (HSCT) patients.</title>
        <authorList>
            <person name="Marchi A.P."/>
            <person name="Martins R.C."/>
            <person name="Marie S.K."/>
            <person name="Levin A.S."/>
            <person name="Costa S.F."/>
        </authorList>
    </citation>
    <scope>NUCLEOTIDE SEQUENCE [LARGE SCALE GENOMIC DNA]</scope>
    <source>
        <strain evidence="1 3">LIM1759</strain>
    </source>
</reference>
<dbReference type="AlphaFoldDB" id="A0A1M2WJN1"/>
<gene>
    <name evidence="1" type="ORF">B1P95_04925</name>
    <name evidence="2" type="ORF">DKP91_09515</name>
</gene>